<dbReference type="InterPro" id="IPR036397">
    <property type="entry name" value="RNaseH_sf"/>
</dbReference>
<evidence type="ECO:0000256" key="8">
    <source>
        <dbReference type="PROSITE-ProRule" id="PRU01319"/>
    </source>
</evidence>
<dbReference type="GO" id="GO:0004523">
    <property type="term" value="F:RNA-DNA hybrid ribonuclease activity"/>
    <property type="evidence" value="ECO:0007669"/>
    <property type="project" value="UniProtKB-UniRule"/>
</dbReference>
<dbReference type="GO" id="GO:0046872">
    <property type="term" value="F:metal ion binding"/>
    <property type="evidence" value="ECO:0007669"/>
    <property type="project" value="UniProtKB-KW"/>
</dbReference>
<dbReference type="GO" id="GO:0006298">
    <property type="term" value="P:mismatch repair"/>
    <property type="evidence" value="ECO:0007669"/>
    <property type="project" value="TreeGrafter"/>
</dbReference>
<dbReference type="PANTHER" id="PTHR10954:SF7">
    <property type="entry name" value="RIBONUCLEASE H2 SUBUNIT A"/>
    <property type="match status" value="1"/>
</dbReference>
<accession>A0A8H3H223</accession>
<comment type="similarity">
    <text evidence="3">Belongs to the RNase HII family. Eukaryotic subfamily.</text>
</comment>
<dbReference type="InterPro" id="IPR012337">
    <property type="entry name" value="RNaseH-like_sf"/>
</dbReference>
<dbReference type="GO" id="GO:0043137">
    <property type="term" value="P:DNA replication, removal of RNA primer"/>
    <property type="evidence" value="ECO:0007669"/>
    <property type="project" value="TreeGrafter"/>
</dbReference>
<feature type="binding site" evidence="8">
    <location>
        <position position="43"/>
    </location>
    <ligand>
        <name>a divalent metal cation</name>
        <dbReference type="ChEBI" id="CHEBI:60240"/>
    </ligand>
</feature>
<sequence length="319" mass="34427">MSDTEENVLPPSLPTPHAALTKSYSYHAPKPTTAGRYMLGVDEAGRGPVLGPLVYGIAYCTLEYLETLKTMGFADSKVLNHATRASLLETLASDPEHLAWSVRVLAPQDISSGMLRHPPTNLNEQSKQATVSLIRDVIASGIDIAEIYVDALGPSVPYQEYLSKLFPAAKVTVCPKADAIYPIVSAASIAAKVTRDAWIENWVFTEPGEWNTAMGSGYPSGENSPSNAAAIIIVIYLCWLDPNTKAWLKAVCEPTFGFPSIVRFSWGTSKTALENNGHVVTWTDENQASLVKAFGSAMGLDKGRPTFARDLAIHSVSTL</sequence>
<comment type="cofactor">
    <cofactor evidence="8">
        <name>Mn(2+)</name>
        <dbReference type="ChEBI" id="CHEBI:29035"/>
    </cofactor>
    <cofactor evidence="8">
        <name>Mg(2+)</name>
        <dbReference type="ChEBI" id="CHEBI:18420"/>
    </cofactor>
    <text evidence="8">Manganese or magnesium. Binds 1 divalent metal ion per monomer in the absence of substrate. May bind a second metal ion after substrate binding.</text>
</comment>
<feature type="binding site" evidence="8">
    <location>
        <position position="150"/>
    </location>
    <ligand>
        <name>a divalent metal cation</name>
        <dbReference type="ChEBI" id="CHEBI:60240"/>
    </ligand>
</feature>
<evidence type="ECO:0000313" key="12">
    <source>
        <dbReference type="Proteomes" id="UP000663841"/>
    </source>
</evidence>
<dbReference type="AlphaFoldDB" id="A0A8H3H223"/>
<dbReference type="PANTHER" id="PTHR10954">
    <property type="entry name" value="RIBONUCLEASE H2 SUBUNIT A"/>
    <property type="match status" value="1"/>
</dbReference>
<dbReference type="Pfam" id="PF01351">
    <property type="entry name" value="RNase_HII"/>
    <property type="match status" value="1"/>
</dbReference>
<dbReference type="Proteomes" id="UP000663841">
    <property type="component" value="Unassembled WGS sequence"/>
</dbReference>
<keyword evidence="6 8" id="KW-0255">Endonuclease</keyword>
<name>A0A8H3H223_9AGAM</name>
<evidence type="ECO:0000256" key="1">
    <source>
        <dbReference type="ARBA" id="ARBA00000077"/>
    </source>
</evidence>
<dbReference type="Gene3D" id="1.10.10.460">
    <property type="entry name" value="Ribonuclease hii. Domain 2"/>
    <property type="match status" value="1"/>
</dbReference>
<dbReference type="InterPro" id="IPR024567">
    <property type="entry name" value="RNase_HII/HIII_dom"/>
</dbReference>
<reference evidence="11" key="1">
    <citation type="submission" date="2021-01" db="EMBL/GenBank/DDBJ databases">
        <authorList>
            <person name="Kaushik A."/>
        </authorList>
    </citation>
    <scope>NUCLEOTIDE SEQUENCE</scope>
    <source>
        <strain evidence="11">AG3-T5</strain>
    </source>
</reference>
<dbReference type="EC" id="3.1.26.4" evidence="9"/>
<comment type="function">
    <text evidence="9">Endonuclease that specifically degrades the RNA of RNA-DNA hybrids.</text>
</comment>
<comment type="caution">
    <text evidence="11">The sequence shown here is derived from an EMBL/GenBank/DDBJ whole genome shotgun (WGS) entry which is preliminary data.</text>
</comment>
<proteinExistence type="inferred from homology"/>
<keyword evidence="7 8" id="KW-0378">Hydrolase</keyword>
<dbReference type="InterPro" id="IPR001352">
    <property type="entry name" value="RNase_HII/HIII"/>
</dbReference>
<dbReference type="PROSITE" id="PS51975">
    <property type="entry name" value="RNASE_H_2"/>
    <property type="match status" value="1"/>
</dbReference>
<dbReference type="GO" id="GO:0032299">
    <property type="term" value="C:ribonuclease H2 complex"/>
    <property type="evidence" value="ECO:0007669"/>
    <property type="project" value="TreeGrafter"/>
</dbReference>
<organism evidence="11 12">
    <name type="scientific">Rhizoctonia solani</name>
    <dbReference type="NCBI Taxonomy" id="456999"/>
    <lineage>
        <taxon>Eukaryota</taxon>
        <taxon>Fungi</taxon>
        <taxon>Dikarya</taxon>
        <taxon>Basidiomycota</taxon>
        <taxon>Agaricomycotina</taxon>
        <taxon>Agaricomycetes</taxon>
        <taxon>Cantharellales</taxon>
        <taxon>Ceratobasidiaceae</taxon>
        <taxon>Rhizoctonia</taxon>
    </lineage>
</organism>
<dbReference type="NCBIfam" id="TIGR00729">
    <property type="entry name" value="ribonuclease HII"/>
    <property type="match status" value="1"/>
</dbReference>
<comment type="cofactor">
    <cofactor evidence="2">
        <name>Mg(2+)</name>
        <dbReference type="ChEBI" id="CHEBI:18420"/>
    </cofactor>
</comment>
<evidence type="ECO:0000256" key="2">
    <source>
        <dbReference type="ARBA" id="ARBA00001946"/>
    </source>
</evidence>
<gene>
    <name evidence="11" type="ORF">RDB_LOCUS197368</name>
</gene>
<dbReference type="InterPro" id="IPR004649">
    <property type="entry name" value="RNase_H2_suA"/>
</dbReference>
<evidence type="ECO:0000256" key="4">
    <source>
        <dbReference type="ARBA" id="ARBA00022722"/>
    </source>
</evidence>
<evidence type="ECO:0000313" key="11">
    <source>
        <dbReference type="EMBL" id="CAE6478085.1"/>
    </source>
</evidence>
<dbReference type="SUPFAM" id="SSF53098">
    <property type="entry name" value="Ribonuclease H-like"/>
    <property type="match status" value="1"/>
</dbReference>
<dbReference type="CDD" id="cd07181">
    <property type="entry name" value="RNase_HII_eukaryota_like"/>
    <property type="match status" value="1"/>
</dbReference>
<evidence type="ECO:0000256" key="3">
    <source>
        <dbReference type="ARBA" id="ARBA00007058"/>
    </source>
</evidence>
<evidence type="ECO:0000256" key="5">
    <source>
        <dbReference type="ARBA" id="ARBA00022723"/>
    </source>
</evidence>
<evidence type="ECO:0000256" key="6">
    <source>
        <dbReference type="ARBA" id="ARBA00022759"/>
    </source>
</evidence>
<evidence type="ECO:0000256" key="9">
    <source>
        <dbReference type="RuleBase" id="RU003515"/>
    </source>
</evidence>
<feature type="binding site" evidence="8">
    <location>
        <position position="42"/>
    </location>
    <ligand>
        <name>a divalent metal cation</name>
        <dbReference type="ChEBI" id="CHEBI:60240"/>
    </ligand>
</feature>
<dbReference type="Gene3D" id="3.30.420.10">
    <property type="entry name" value="Ribonuclease H-like superfamily/Ribonuclease H"/>
    <property type="match status" value="1"/>
</dbReference>
<keyword evidence="4 8" id="KW-0540">Nuclease</keyword>
<evidence type="ECO:0000256" key="7">
    <source>
        <dbReference type="ARBA" id="ARBA00022801"/>
    </source>
</evidence>
<dbReference type="EMBL" id="CAJMWW010000642">
    <property type="protein sequence ID" value="CAE6478085.1"/>
    <property type="molecule type" value="Genomic_DNA"/>
</dbReference>
<protein>
    <recommendedName>
        <fullName evidence="9">Ribonuclease</fullName>
        <ecNumber evidence="9">3.1.26.4</ecNumber>
    </recommendedName>
</protein>
<comment type="catalytic activity">
    <reaction evidence="1 8 9">
        <text>Endonucleolytic cleavage to 5'-phosphomonoester.</text>
        <dbReference type="EC" id="3.1.26.4"/>
    </reaction>
</comment>
<evidence type="ECO:0000259" key="10">
    <source>
        <dbReference type="PROSITE" id="PS51975"/>
    </source>
</evidence>
<feature type="domain" description="RNase H type-2" evidence="10">
    <location>
        <begin position="36"/>
        <end position="278"/>
    </location>
</feature>
<keyword evidence="5 8" id="KW-0479">Metal-binding</keyword>
<dbReference type="GO" id="GO:0003723">
    <property type="term" value="F:RNA binding"/>
    <property type="evidence" value="ECO:0007669"/>
    <property type="project" value="UniProtKB-UniRule"/>
</dbReference>
<dbReference type="FunFam" id="3.30.420.10:FF:000016">
    <property type="entry name" value="Ribonuclease"/>
    <property type="match status" value="1"/>
</dbReference>
<dbReference type="InterPro" id="IPR023160">
    <property type="entry name" value="RNase_HII_hlx-loop-hlx_cap_dom"/>
</dbReference>